<protein>
    <submittedName>
        <fullName evidence="1">Uncharacterized protein</fullName>
    </submittedName>
</protein>
<name>A0A834YPW6_TETSI</name>
<keyword evidence="2" id="KW-1185">Reference proteome</keyword>
<evidence type="ECO:0000313" key="2">
    <source>
        <dbReference type="Proteomes" id="UP000655225"/>
    </source>
</evidence>
<dbReference type="OMA" id="ASHSHCH"/>
<dbReference type="EMBL" id="JABCRI010000017">
    <property type="protein sequence ID" value="KAF8391690.1"/>
    <property type="molecule type" value="Genomic_DNA"/>
</dbReference>
<reference evidence="1 2" key="1">
    <citation type="submission" date="2020-04" db="EMBL/GenBank/DDBJ databases">
        <title>Plant Genome Project.</title>
        <authorList>
            <person name="Zhang R.-G."/>
        </authorList>
    </citation>
    <scope>NUCLEOTIDE SEQUENCE [LARGE SCALE GENOMIC DNA]</scope>
    <source>
        <strain evidence="1">YNK0</strain>
        <tissue evidence="1">Leaf</tissue>
    </source>
</reference>
<accession>A0A834YPW6</accession>
<dbReference type="Proteomes" id="UP000655225">
    <property type="component" value="Unassembled WGS sequence"/>
</dbReference>
<sequence>MVIKTCSFKLNGPGFNENDHFVIGILMGLEGSVAAISFPSGRTTICAETEDMDNGFWRYPKNWFKKARSTQEMTPSTHVRNVRAGNVGSSVIGTVSRTCSTGESLTSSPIAKTHFTFRIT</sequence>
<proteinExistence type="predicted"/>
<comment type="caution">
    <text evidence="1">The sequence shown here is derived from an EMBL/GenBank/DDBJ whole genome shotgun (WGS) entry which is preliminary data.</text>
</comment>
<dbReference type="AlphaFoldDB" id="A0A834YPW6"/>
<gene>
    <name evidence="1" type="ORF">HHK36_023999</name>
</gene>
<dbReference type="OrthoDB" id="9986677at2759"/>
<organism evidence="1 2">
    <name type="scientific">Tetracentron sinense</name>
    <name type="common">Spur-leaf</name>
    <dbReference type="NCBI Taxonomy" id="13715"/>
    <lineage>
        <taxon>Eukaryota</taxon>
        <taxon>Viridiplantae</taxon>
        <taxon>Streptophyta</taxon>
        <taxon>Embryophyta</taxon>
        <taxon>Tracheophyta</taxon>
        <taxon>Spermatophyta</taxon>
        <taxon>Magnoliopsida</taxon>
        <taxon>Trochodendrales</taxon>
        <taxon>Trochodendraceae</taxon>
        <taxon>Tetracentron</taxon>
    </lineage>
</organism>
<evidence type="ECO:0000313" key="1">
    <source>
        <dbReference type="EMBL" id="KAF8391690.1"/>
    </source>
</evidence>